<feature type="domain" description="MaoC-like" evidence="1">
    <location>
        <begin position="7"/>
        <end position="87"/>
    </location>
</feature>
<evidence type="ECO:0000259" key="1">
    <source>
        <dbReference type="Pfam" id="PF01575"/>
    </source>
</evidence>
<dbReference type="InterPro" id="IPR029069">
    <property type="entry name" value="HotDog_dom_sf"/>
</dbReference>
<proteinExistence type="predicted"/>
<accession>A0ABR6I240</accession>
<keyword evidence="3" id="KW-1185">Reference proteome</keyword>
<name>A0ABR6I240_9SPHN</name>
<evidence type="ECO:0000313" key="3">
    <source>
        <dbReference type="Proteomes" id="UP000548685"/>
    </source>
</evidence>
<evidence type="ECO:0000313" key="2">
    <source>
        <dbReference type="EMBL" id="MBB3776959.1"/>
    </source>
</evidence>
<protein>
    <submittedName>
        <fullName evidence="2">Acyl dehydratase</fullName>
    </submittedName>
</protein>
<gene>
    <name evidence="2" type="ORF">FHS52_002952</name>
</gene>
<dbReference type="InterPro" id="IPR002539">
    <property type="entry name" value="MaoC-like_dom"/>
</dbReference>
<dbReference type="Pfam" id="PF01575">
    <property type="entry name" value="MaoC_dehydratas"/>
    <property type="match status" value="1"/>
</dbReference>
<dbReference type="EMBL" id="JACICE010000004">
    <property type="protein sequence ID" value="MBB3776959.1"/>
    <property type="molecule type" value="Genomic_DNA"/>
</dbReference>
<sequence>MVAGSPLPVLEVSISRQDLVRYAGVADDYLPRHWDQAMMQEQGFPDVVVHGWLGTAHLLRAVGQVLSPDEWSLSQYSVRYRRPLYPGMVTCEGEVIAAEPGIRRVSARMLDCDRNVATTAELLYGARTVTNAV</sequence>
<dbReference type="Proteomes" id="UP000548685">
    <property type="component" value="Unassembled WGS sequence"/>
</dbReference>
<reference evidence="2 3" key="1">
    <citation type="submission" date="2020-08" db="EMBL/GenBank/DDBJ databases">
        <title>Genomic Encyclopedia of Type Strains, Phase IV (KMG-IV): sequencing the most valuable type-strain genomes for metagenomic binning, comparative biology and taxonomic classification.</title>
        <authorList>
            <person name="Goeker M."/>
        </authorList>
    </citation>
    <scope>NUCLEOTIDE SEQUENCE [LARGE SCALE GENOMIC DNA]</scope>
    <source>
        <strain evidence="2 3">DSM 8510</strain>
    </source>
</reference>
<dbReference type="Gene3D" id="3.10.129.10">
    <property type="entry name" value="Hotdog Thioesterase"/>
    <property type="match status" value="1"/>
</dbReference>
<organism evidence="2 3">
    <name type="scientific">Erythrobacter ramosus</name>
    <dbReference type="NCBI Taxonomy" id="35811"/>
    <lineage>
        <taxon>Bacteria</taxon>
        <taxon>Pseudomonadati</taxon>
        <taxon>Pseudomonadota</taxon>
        <taxon>Alphaproteobacteria</taxon>
        <taxon>Sphingomonadales</taxon>
        <taxon>Erythrobacteraceae</taxon>
        <taxon>Erythrobacter/Porphyrobacter group</taxon>
        <taxon>Erythrobacter</taxon>
    </lineage>
</organism>
<dbReference type="RefSeq" id="WP_183363724.1">
    <property type="nucleotide sequence ID" value="NZ_JACICE010000004.1"/>
</dbReference>
<comment type="caution">
    <text evidence="2">The sequence shown here is derived from an EMBL/GenBank/DDBJ whole genome shotgun (WGS) entry which is preliminary data.</text>
</comment>
<dbReference type="SUPFAM" id="SSF54637">
    <property type="entry name" value="Thioesterase/thiol ester dehydrase-isomerase"/>
    <property type="match status" value="1"/>
</dbReference>